<keyword evidence="5" id="KW-1185">Reference proteome</keyword>
<dbReference type="PANTHER" id="PTHR43401:SF5">
    <property type="entry name" value="ALCOHOL DEHYDROGENASE-RELATED"/>
    <property type="match status" value="1"/>
</dbReference>
<evidence type="ECO:0000313" key="5">
    <source>
        <dbReference type="Proteomes" id="UP000244162"/>
    </source>
</evidence>
<keyword evidence="1" id="KW-0560">Oxidoreductase</keyword>
<dbReference type="InterPro" id="IPR036291">
    <property type="entry name" value="NAD(P)-bd_dom_sf"/>
</dbReference>
<dbReference type="InterPro" id="IPR050129">
    <property type="entry name" value="Zn_alcohol_dh"/>
</dbReference>
<reference evidence="4 5" key="1">
    <citation type="submission" date="2017-09" db="EMBL/GenBank/DDBJ databases">
        <title>Sphingomonas panjinensis sp.nov., isolated from oil-contaminated soil.</title>
        <authorList>
            <person name="Wang L."/>
            <person name="Chen L."/>
        </authorList>
    </citation>
    <scope>NUCLEOTIDE SEQUENCE [LARGE SCALE GENOMIC DNA]</scope>
    <source>
        <strain evidence="4 5">FW-11</strain>
    </source>
</reference>
<gene>
    <name evidence="4" type="ORF">CLG96_05705</name>
</gene>
<feature type="domain" description="Alcohol dehydrogenase-like C-terminal" evidence="3">
    <location>
        <begin position="42"/>
        <end position="148"/>
    </location>
</feature>
<dbReference type="PANTHER" id="PTHR43401">
    <property type="entry name" value="L-THREONINE 3-DEHYDROGENASE"/>
    <property type="match status" value="1"/>
</dbReference>
<name>A0A2T5FZI1_9SPHN</name>
<dbReference type="AlphaFoldDB" id="A0A2T5FZI1"/>
<dbReference type="OrthoDB" id="5295340at2"/>
<dbReference type="Gene3D" id="3.40.50.720">
    <property type="entry name" value="NAD(P)-binding Rossmann-like Domain"/>
    <property type="match status" value="1"/>
</dbReference>
<comment type="caution">
    <text evidence="4">The sequence shown here is derived from an EMBL/GenBank/DDBJ whole genome shotgun (WGS) entry which is preliminary data.</text>
</comment>
<dbReference type="EMBL" id="NWBU01000005">
    <property type="protein sequence ID" value="PTQ12067.1"/>
    <property type="molecule type" value="Genomic_DNA"/>
</dbReference>
<dbReference type="GO" id="GO:0016491">
    <property type="term" value="F:oxidoreductase activity"/>
    <property type="evidence" value="ECO:0007669"/>
    <property type="project" value="UniProtKB-KW"/>
</dbReference>
<evidence type="ECO:0000259" key="3">
    <source>
        <dbReference type="Pfam" id="PF00107"/>
    </source>
</evidence>
<accession>A0A2T5FZI1</accession>
<dbReference type="Gene3D" id="3.90.180.10">
    <property type="entry name" value="Medium-chain alcohol dehydrogenases, catalytic domain"/>
    <property type="match status" value="1"/>
</dbReference>
<organism evidence="4 5">
    <name type="scientific">Sphingomonas oleivorans</name>
    <dbReference type="NCBI Taxonomy" id="1735121"/>
    <lineage>
        <taxon>Bacteria</taxon>
        <taxon>Pseudomonadati</taxon>
        <taxon>Pseudomonadota</taxon>
        <taxon>Alphaproteobacteria</taxon>
        <taxon>Sphingomonadales</taxon>
        <taxon>Sphingomonadaceae</taxon>
        <taxon>Sphingomonas</taxon>
    </lineage>
</organism>
<protein>
    <recommendedName>
        <fullName evidence="3">Alcohol dehydrogenase-like C-terminal domain-containing protein</fullName>
    </recommendedName>
</protein>
<evidence type="ECO:0000256" key="1">
    <source>
        <dbReference type="ARBA" id="ARBA00023002"/>
    </source>
</evidence>
<feature type="compositionally biased region" description="Low complexity" evidence="2">
    <location>
        <begin position="16"/>
        <end position="27"/>
    </location>
</feature>
<dbReference type="InterPro" id="IPR013149">
    <property type="entry name" value="ADH-like_C"/>
</dbReference>
<feature type="region of interest" description="Disordered" evidence="2">
    <location>
        <begin position="1"/>
        <end position="27"/>
    </location>
</feature>
<evidence type="ECO:0000313" key="4">
    <source>
        <dbReference type="EMBL" id="PTQ12067.1"/>
    </source>
</evidence>
<evidence type="ECO:0000256" key="2">
    <source>
        <dbReference type="SAM" id="MobiDB-lite"/>
    </source>
</evidence>
<dbReference type="Pfam" id="PF00107">
    <property type="entry name" value="ADH_zinc_N"/>
    <property type="match status" value="1"/>
</dbReference>
<feature type="compositionally biased region" description="Basic and acidic residues" evidence="2">
    <location>
        <begin position="1"/>
        <end position="15"/>
    </location>
</feature>
<proteinExistence type="predicted"/>
<dbReference type="SUPFAM" id="SSF51735">
    <property type="entry name" value="NAD(P)-binding Rossmann-fold domains"/>
    <property type="match status" value="1"/>
</dbReference>
<sequence length="192" mass="20659">MLRQDPRSTRLDSRAARTGRVRAATPRPDQTPLVCLPCPFLDHALEAARKAGAEHIIDARAQDPVEAIRELTKGGAPVSIDALGIAETCVNSVRSLRKRGRHVQIGHTTRAEAGYVPLPIDEILLNELELYGAFGIQGQRYGTMLAMCEAGTLDPGALVSRTVGLDGVTGVLEDMGRYDMTGIVAIDFKLDA</sequence>
<dbReference type="Proteomes" id="UP000244162">
    <property type="component" value="Unassembled WGS sequence"/>
</dbReference>